<dbReference type="SUPFAM" id="SSF111126">
    <property type="entry name" value="Ligand-binding domain in the NO signalling and Golgi transport"/>
    <property type="match status" value="1"/>
</dbReference>
<evidence type="ECO:0000313" key="7">
    <source>
        <dbReference type="EMBL" id="KHN85304.1"/>
    </source>
</evidence>
<dbReference type="InterPro" id="IPR011644">
    <property type="entry name" value="Heme_NO-bd"/>
</dbReference>
<evidence type="ECO:0000256" key="3">
    <source>
        <dbReference type="ARBA" id="ARBA00023293"/>
    </source>
</evidence>
<dbReference type="PANTHER" id="PTHR45655:SF13">
    <property type="entry name" value="SOLUBLE GUANYLATE CYCLASE GCY-32-RELATED"/>
    <property type="match status" value="1"/>
</dbReference>
<dbReference type="Gene3D" id="3.30.450.260">
    <property type="entry name" value="Haem NO binding associated domain"/>
    <property type="match status" value="2"/>
</dbReference>
<dbReference type="STRING" id="6265.A0A0B2VV73"/>
<feature type="domain" description="Heme NO-binding" evidence="5">
    <location>
        <begin position="2"/>
        <end position="73"/>
    </location>
</feature>
<dbReference type="InterPro" id="IPR038158">
    <property type="entry name" value="H-NOX_domain_sf"/>
</dbReference>
<dbReference type="GO" id="GO:0070482">
    <property type="term" value="P:response to oxygen levels"/>
    <property type="evidence" value="ECO:0007669"/>
    <property type="project" value="TreeGrafter"/>
</dbReference>
<evidence type="ECO:0000313" key="8">
    <source>
        <dbReference type="Proteomes" id="UP000031036"/>
    </source>
</evidence>
<keyword evidence="8" id="KW-1185">Reference proteome</keyword>
<proteinExistence type="predicted"/>
<name>A0A0B2VV73_TOXCA</name>
<dbReference type="InterPro" id="IPR011645">
    <property type="entry name" value="HNOB_dom_associated"/>
</dbReference>
<evidence type="ECO:0000256" key="2">
    <source>
        <dbReference type="ARBA" id="ARBA00022741"/>
    </source>
</evidence>
<dbReference type="GO" id="GO:0000166">
    <property type="term" value="F:nucleotide binding"/>
    <property type="evidence" value="ECO:0007669"/>
    <property type="project" value="UniProtKB-KW"/>
</dbReference>
<protein>
    <recommendedName>
        <fullName evidence="1">guanylate cyclase</fullName>
        <ecNumber evidence="1">4.6.1.2</ecNumber>
    </recommendedName>
</protein>
<evidence type="ECO:0000256" key="1">
    <source>
        <dbReference type="ARBA" id="ARBA00012202"/>
    </source>
</evidence>
<organism evidence="7 8">
    <name type="scientific">Toxocara canis</name>
    <name type="common">Canine roundworm</name>
    <dbReference type="NCBI Taxonomy" id="6265"/>
    <lineage>
        <taxon>Eukaryota</taxon>
        <taxon>Metazoa</taxon>
        <taxon>Ecdysozoa</taxon>
        <taxon>Nematoda</taxon>
        <taxon>Chromadorea</taxon>
        <taxon>Rhabditida</taxon>
        <taxon>Spirurina</taxon>
        <taxon>Ascaridomorpha</taxon>
        <taxon>Ascaridoidea</taxon>
        <taxon>Toxocaridae</taxon>
        <taxon>Toxocara</taxon>
    </lineage>
</organism>
<evidence type="ECO:0000256" key="4">
    <source>
        <dbReference type="SAM" id="Coils"/>
    </source>
</evidence>
<sequence>MIGFLDNLDSLHFFVAQVVYKANLRGPSFRCEENPNGTLTLHYYSSRAALYPIVKGVLIEIAKRVFRMEISITVTGRTQNTIRTKGGQGFEEHVVFLIKPTTNAGKRFIDHHSSSTLGDQDGSILRVTPTDLPDLLPYHIIIDHDCRLVQAGAQLQKLISPTLLLPGTPIEEIFTLNRPHINLNFENICNFINGVFVLQLRPPDPEFPVVVPQCNILWLSPTTNAGKRFIDHHSSSTLGDQDGSILRVTPTDLPDLLPYHIIIDHDCRLVQAGAQLQKLISPTLLLPGTPIEEIFTLNRPHINLNFENICNFINGVFVLQLRPQADCSTLNSRRSIISSTISQQLTYSSVDLQMRTQLKLKGQMRLLESGKHFLYLCSPYISSAYELQKTNTVFEMIPLYDPTRDLILLNQLRFADMELNHQLESNNENLERIAEELTKEKQKTESLLYEMLPASVATQLLNGEHVKARKLYLHQRTLYSYLWPSLFKKYPELSNERSMSVSKRGIKYGNG</sequence>
<dbReference type="Pfam" id="PF07700">
    <property type="entry name" value="HNOB"/>
    <property type="match status" value="1"/>
</dbReference>
<dbReference type="AlphaFoldDB" id="A0A0B2VV73"/>
<dbReference type="InterPro" id="IPR042463">
    <property type="entry name" value="HNOB_dom_associated_sf"/>
</dbReference>
<dbReference type="Gene3D" id="6.10.250.780">
    <property type="match status" value="1"/>
</dbReference>
<reference evidence="7 8" key="1">
    <citation type="submission" date="2014-11" db="EMBL/GenBank/DDBJ databases">
        <title>Genetic blueprint of the zoonotic pathogen Toxocara canis.</title>
        <authorList>
            <person name="Zhu X.-Q."/>
            <person name="Korhonen P.K."/>
            <person name="Cai H."/>
            <person name="Young N.D."/>
            <person name="Nejsum P."/>
            <person name="von Samson-Himmelstjerna G."/>
            <person name="Boag P.R."/>
            <person name="Tan P."/>
            <person name="Li Q."/>
            <person name="Min J."/>
            <person name="Yang Y."/>
            <person name="Wang X."/>
            <person name="Fang X."/>
            <person name="Hall R.S."/>
            <person name="Hofmann A."/>
            <person name="Sternberg P.W."/>
            <person name="Jex A.R."/>
            <person name="Gasser R.B."/>
        </authorList>
    </citation>
    <scope>NUCLEOTIDE SEQUENCE [LARGE SCALE GENOMIC DNA]</scope>
    <source>
        <strain evidence="7">PN_DK_2014</strain>
    </source>
</reference>
<feature type="coiled-coil region" evidence="4">
    <location>
        <begin position="420"/>
        <end position="447"/>
    </location>
</feature>
<dbReference type="Gene3D" id="3.90.1520.10">
    <property type="entry name" value="H-NOX domain"/>
    <property type="match status" value="1"/>
</dbReference>
<dbReference type="GO" id="GO:0004383">
    <property type="term" value="F:guanylate cyclase activity"/>
    <property type="evidence" value="ECO:0007669"/>
    <property type="project" value="UniProtKB-EC"/>
</dbReference>
<feature type="domain" description="Haem NO binding associated" evidence="6">
    <location>
        <begin position="126"/>
        <end position="203"/>
    </location>
</feature>
<feature type="domain" description="Haem NO binding associated" evidence="6">
    <location>
        <begin position="247"/>
        <end position="460"/>
    </location>
</feature>
<comment type="caution">
    <text evidence="7">The sequence shown here is derived from an EMBL/GenBank/DDBJ whole genome shotgun (WGS) entry which is preliminary data.</text>
</comment>
<keyword evidence="4" id="KW-0175">Coiled coil</keyword>
<dbReference type="OMA" id="ICNFING"/>
<dbReference type="EMBL" id="JPKZ01000812">
    <property type="protein sequence ID" value="KHN85304.1"/>
    <property type="molecule type" value="Genomic_DNA"/>
</dbReference>
<dbReference type="GO" id="GO:0020037">
    <property type="term" value="F:heme binding"/>
    <property type="evidence" value="ECO:0007669"/>
    <property type="project" value="InterPro"/>
</dbReference>
<dbReference type="Pfam" id="PF07701">
    <property type="entry name" value="HNOBA"/>
    <property type="match status" value="2"/>
</dbReference>
<dbReference type="InterPro" id="IPR024096">
    <property type="entry name" value="NO_sig/Golgi_transp_ligand-bd"/>
</dbReference>
<evidence type="ECO:0000259" key="5">
    <source>
        <dbReference type="Pfam" id="PF07700"/>
    </source>
</evidence>
<dbReference type="OrthoDB" id="6127067at2759"/>
<accession>A0A0B2VV73</accession>
<dbReference type="Proteomes" id="UP000031036">
    <property type="component" value="Unassembled WGS sequence"/>
</dbReference>
<keyword evidence="2" id="KW-0547">Nucleotide-binding</keyword>
<dbReference type="EC" id="4.6.1.2" evidence="1"/>
<gene>
    <name evidence="7" type="primary">gcy-36</name>
    <name evidence="7" type="ORF">Tcan_07468</name>
</gene>
<dbReference type="GO" id="GO:0008074">
    <property type="term" value="C:guanylate cyclase complex, soluble"/>
    <property type="evidence" value="ECO:0007669"/>
    <property type="project" value="TreeGrafter"/>
</dbReference>
<dbReference type="GO" id="GO:0019934">
    <property type="term" value="P:cGMP-mediated signaling"/>
    <property type="evidence" value="ECO:0007669"/>
    <property type="project" value="TreeGrafter"/>
</dbReference>
<evidence type="ECO:0000259" key="6">
    <source>
        <dbReference type="Pfam" id="PF07701"/>
    </source>
</evidence>
<keyword evidence="3" id="KW-0141">cGMP biosynthesis</keyword>
<dbReference type="PANTHER" id="PTHR45655">
    <property type="entry name" value="GUANYLATE CYCLASE SOLUBLE SUBUNIT BETA-2"/>
    <property type="match status" value="1"/>
</dbReference>